<organism evidence="1">
    <name type="scientific">Anguilla anguilla</name>
    <name type="common">European freshwater eel</name>
    <name type="synonym">Muraena anguilla</name>
    <dbReference type="NCBI Taxonomy" id="7936"/>
    <lineage>
        <taxon>Eukaryota</taxon>
        <taxon>Metazoa</taxon>
        <taxon>Chordata</taxon>
        <taxon>Craniata</taxon>
        <taxon>Vertebrata</taxon>
        <taxon>Euteleostomi</taxon>
        <taxon>Actinopterygii</taxon>
        <taxon>Neopterygii</taxon>
        <taxon>Teleostei</taxon>
        <taxon>Anguilliformes</taxon>
        <taxon>Anguillidae</taxon>
        <taxon>Anguilla</taxon>
    </lineage>
</organism>
<accession>A0A0E9TAF0</accession>
<evidence type="ECO:0000313" key="1">
    <source>
        <dbReference type="EMBL" id="JAH50392.1"/>
    </source>
</evidence>
<sequence length="24" mass="2773">MISGSYKRLTLQGIHKGNSRMYCE</sequence>
<name>A0A0E9TAF0_ANGAN</name>
<reference evidence="1" key="1">
    <citation type="submission" date="2014-11" db="EMBL/GenBank/DDBJ databases">
        <authorList>
            <person name="Amaro Gonzalez C."/>
        </authorList>
    </citation>
    <scope>NUCLEOTIDE SEQUENCE</scope>
</reference>
<reference evidence="1" key="2">
    <citation type="journal article" date="2015" name="Fish Shellfish Immunol.">
        <title>Early steps in the European eel (Anguilla anguilla)-Vibrio vulnificus interaction in the gills: Role of the RtxA13 toxin.</title>
        <authorList>
            <person name="Callol A."/>
            <person name="Pajuelo D."/>
            <person name="Ebbesson L."/>
            <person name="Teles M."/>
            <person name="MacKenzie S."/>
            <person name="Amaro C."/>
        </authorList>
    </citation>
    <scope>NUCLEOTIDE SEQUENCE</scope>
</reference>
<protein>
    <submittedName>
        <fullName evidence="1">Uncharacterized protein</fullName>
    </submittedName>
</protein>
<dbReference type="AlphaFoldDB" id="A0A0E9TAF0"/>
<dbReference type="EMBL" id="GBXM01058185">
    <property type="protein sequence ID" value="JAH50392.1"/>
    <property type="molecule type" value="Transcribed_RNA"/>
</dbReference>
<proteinExistence type="predicted"/>